<dbReference type="EMBL" id="QJUI01000034">
    <property type="protein sequence ID" value="TBU71582.1"/>
    <property type="molecule type" value="Genomic_DNA"/>
</dbReference>
<dbReference type="CDD" id="cd01948">
    <property type="entry name" value="EAL"/>
    <property type="match status" value="1"/>
</dbReference>
<sequence length="525" mass="57626">MPFSTLRSRGRALRLTTSLGVAILPLLLGIPLMYWQAATLLANRAEKSATDAQVQLEAMLDEASRAASAVIDLSGQPCGEVEQTLRSQAAANPFSRSVNLVNGGMIYCTSLMGAYGNSEDASTYTRGQLRLMAGNSVTPDRAVLVYRQAVADRGVLIGVDGQHLINLLQINGQEVPLQIAVGQNWIAANGAVTPAASTAKAEYPFEASSPRYPFQVFAGYPQGATLQYMQVHYLPQWLLFLILGALAGAGTYRLSLRSVSPGTELERALEAGEFVPYYQPVVDAENGRWHGVETLMRWQHPTEGLVPPDQFIPLAERLGLIVPMTRTLMRQIREDFANSVEQLPAGFHLSINITAAHCQDMHLVDECREFLSAFPPGHIVLLLELTERQMITSTEVTDRLFTELRQLGVRIAIDDFGTGHSSLAYLREFRVDYLKIDHSFVSMIGSDALSRHILDNILDLAMRLELGIVAEGVETAEQRDHLIQRGIQLLQGYLFASPMPAEALFKVLQTPPGAVVTGDHNLSTY</sequence>
<keyword evidence="3" id="KW-1003">Cell membrane</keyword>
<evidence type="ECO:0000256" key="4">
    <source>
        <dbReference type="ARBA" id="ARBA00022636"/>
    </source>
</evidence>
<evidence type="ECO:0000256" key="10">
    <source>
        <dbReference type="SAM" id="Phobius"/>
    </source>
</evidence>
<evidence type="ECO:0000256" key="2">
    <source>
        <dbReference type="ARBA" id="ARBA00012282"/>
    </source>
</evidence>
<keyword evidence="5 10" id="KW-0812">Transmembrane</keyword>
<evidence type="ECO:0000313" key="12">
    <source>
        <dbReference type="EMBL" id="TBU71582.1"/>
    </source>
</evidence>
<evidence type="ECO:0000256" key="7">
    <source>
        <dbReference type="ARBA" id="ARBA00022989"/>
    </source>
</evidence>
<evidence type="ECO:0000259" key="11">
    <source>
        <dbReference type="PROSITE" id="PS50883"/>
    </source>
</evidence>
<dbReference type="InterPro" id="IPR024744">
    <property type="entry name" value="CSS-motif_dom"/>
</dbReference>
<dbReference type="PANTHER" id="PTHR33121">
    <property type="entry name" value="CYCLIC DI-GMP PHOSPHODIESTERASE PDEF"/>
    <property type="match status" value="1"/>
</dbReference>
<reference evidence="12 13" key="1">
    <citation type="submission" date="2018-06" db="EMBL/GenBank/DDBJ databases">
        <title>Three novel Pseudomonas species isolated from symptomatic oak.</title>
        <authorList>
            <person name="Bueno-Gonzalez V."/>
            <person name="Brady C."/>
        </authorList>
    </citation>
    <scope>NUCLEOTIDE SEQUENCE [LARGE SCALE GENOMIC DNA]</scope>
    <source>
        <strain evidence="12 13">P9A</strain>
    </source>
</reference>
<dbReference type="GO" id="GO:0071111">
    <property type="term" value="F:cyclic-guanylate-specific phosphodiesterase activity"/>
    <property type="evidence" value="ECO:0007669"/>
    <property type="project" value="UniProtKB-EC"/>
</dbReference>
<evidence type="ECO:0000256" key="5">
    <source>
        <dbReference type="ARBA" id="ARBA00022692"/>
    </source>
</evidence>
<feature type="domain" description="EAL" evidence="11">
    <location>
        <begin position="258"/>
        <end position="512"/>
    </location>
</feature>
<dbReference type="InterPro" id="IPR001633">
    <property type="entry name" value="EAL_dom"/>
</dbReference>
<keyword evidence="8 10" id="KW-0472">Membrane</keyword>
<feature type="transmembrane region" description="Helical" evidence="10">
    <location>
        <begin position="12"/>
        <end position="35"/>
    </location>
</feature>
<keyword evidence="4" id="KW-0973">c-di-GMP</keyword>
<evidence type="ECO:0000256" key="1">
    <source>
        <dbReference type="ARBA" id="ARBA00004651"/>
    </source>
</evidence>
<dbReference type="GO" id="GO:0005886">
    <property type="term" value="C:plasma membrane"/>
    <property type="evidence" value="ECO:0007669"/>
    <property type="project" value="UniProtKB-SubCell"/>
</dbReference>
<comment type="catalytic activity">
    <reaction evidence="9">
        <text>3',3'-c-di-GMP + H2O = 5'-phosphoguanylyl(3'-&gt;5')guanosine + H(+)</text>
        <dbReference type="Rhea" id="RHEA:24902"/>
        <dbReference type="ChEBI" id="CHEBI:15377"/>
        <dbReference type="ChEBI" id="CHEBI:15378"/>
        <dbReference type="ChEBI" id="CHEBI:58754"/>
        <dbReference type="ChEBI" id="CHEBI:58805"/>
        <dbReference type="EC" id="3.1.4.52"/>
    </reaction>
</comment>
<dbReference type="Proteomes" id="UP000292302">
    <property type="component" value="Unassembled WGS sequence"/>
</dbReference>
<comment type="caution">
    <text evidence="12">The sequence shown here is derived from an EMBL/GenBank/DDBJ whole genome shotgun (WGS) entry which is preliminary data.</text>
</comment>
<comment type="subcellular location">
    <subcellularLocation>
        <location evidence="1">Cell membrane</location>
        <topology evidence="1">Multi-pass membrane protein</topology>
    </subcellularLocation>
</comment>
<dbReference type="InterPro" id="IPR035919">
    <property type="entry name" value="EAL_sf"/>
</dbReference>
<dbReference type="RefSeq" id="WP_131182436.1">
    <property type="nucleotide sequence ID" value="NZ_QJUI01000034.1"/>
</dbReference>
<organism evidence="12 13">
    <name type="scientific">Phytopseudomonas daroniae</name>
    <dbReference type="NCBI Taxonomy" id="2487519"/>
    <lineage>
        <taxon>Bacteria</taxon>
        <taxon>Pseudomonadati</taxon>
        <taxon>Pseudomonadota</taxon>
        <taxon>Gammaproteobacteria</taxon>
        <taxon>Pseudomonadales</taxon>
        <taxon>Pseudomonadaceae</taxon>
        <taxon>Phytopseudomonas</taxon>
    </lineage>
</organism>
<dbReference type="SUPFAM" id="SSF141868">
    <property type="entry name" value="EAL domain-like"/>
    <property type="match status" value="1"/>
</dbReference>
<dbReference type="AlphaFoldDB" id="A0A4Q9QFC2"/>
<protein>
    <recommendedName>
        <fullName evidence="2">cyclic-guanylate-specific phosphodiesterase</fullName>
        <ecNumber evidence="2">3.1.4.52</ecNumber>
    </recommendedName>
</protein>
<dbReference type="PANTHER" id="PTHR33121:SF80">
    <property type="entry name" value="CYCLIC DI-GMP PHOSPHODIESTERASE PDEL"/>
    <property type="match status" value="1"/>
</dbReference>
<dbReference type="EC" id="3.1.4.52" evidence="2"/>
<evidence type="ECO:0000256" key="8">
    <source>
        <dbReference type="ARBA" id="ARBA00023136"/>
    </source>
</evidence>
<evidence type="ECO:0000256" key="6">
    <source>
        <dbReference type="ARBA" id="ARBA00022801"/>
    </source>
</evidence>
<evidence type="ECO:0000256" key="9">
    <source>
        <dbReference type="ARBA" id="ARBA00034290"/>
    </source>
</evidence>
<keyword evidence="13" id="KW-1185">Reference proteome</keyword>
<dbReference type="FunFam" id="3.20.20.450:FF:000001">
    <property type="entry name" value="Cyclic di-GMP phosphodiesterase yahA"/>
    <property type="match status" value="1"/>
</dbReference>
<dbReference type="SMART" id="SM00052">
    <property type="entry name" value="EAL"/>
    <property type="match status" value="1"/>
</dbReference>
<dbReference type="Gene3D" id="3.20.20.450">
    <property type="entry name" value="EAL domain"/>
    <property type="match status" value="1"/>
</dbReference>
<keyword evidence="6" id="KW-0378">Hydrolase</keyword>
<evidence type="ECO:0000256" key="3">
    <source>
        <dbReference type="ARBA" id="ARBA00022475"/>
    </source>
</evidence>
<evidence type="ECO:0000313" key="13">
    <source>
        <dbReference type="Proteomes" id="UP000292302"/>
    </source>
</evidence>
<keyword evidence="7 10" id="KW-1133">Transmembrane helix</keyword>
<dbReference type="InterPro" id="IPR050706">
    <property type="entry name" value="Cyclic-di-GMP_PDE-like"/>
</dbReference>
<dbReference type="PROSITE" id="PS50883">
    <property type="entry name" value="EAL"/>
    <property type="match status" value="1"/>
</dbReference>
<dbReference type="OrthoDB" id="675397at2"/>
<dbReference type="Pfam" id="PF12792">
    <property type="entry name" value="CSS-motif"/>
    <property type="match status" value="1"/>
</dbReference>
<name>A0A4Q9QFC2_9GAMM</name>
<dbReference type="Pfam" id="PF00563">
    <property type="entry name" value="EAL"/>
    <property type="match status" value="1"/>
</dbReference>
<gene>
    <name evidence="12" type="ORF">DNK06_23790</name>
</gene>
<accession>A0A4Q9QFC2</accession>
<proteinExistence type="predicted"/>